<keyword evidence="3" id="KW-1185">Reference proteome</keyword>
<dbReference type="GO" id="GO:0003677">
    <property type="term" value="F:DNA binding"/>
    <property type="evidence" value="ECO:0007669"/>
    <property type="project" value="InterPro"/>
</dbReference>
<dbReference type="EMBL" id="FNJB01000004">
    <property type="protein sequence ID" value="SDO70948.1"/>
    <property type="molecule type" value="Genomic_DNA"/>
</dbReference>
<dbReference type="SMART" id="SM00530">
    <property type="entry name" value="HTH_XRE"/>
    <property type="match status" value="1"/>
</dbReference>
<proteinExistence type="predicted"/>
<dbReference type="AlphaFoldDB" id="A0A1H0LRW0"/>
<organism evidence="2 3">
    <name type="scientific">Actinokineospora alba</name>
    <dbReference type="NCBI Taxonomy" id="504798"/>
    <lineage>
        <taxon>Bacteria</taxon>
        <taxon>Bacillati</taxon>
        <taxon>Actinomycetota</taxon>
        <taxon>Actinomycetes</taxon>
        <taxon>Pseudonocardiales</taxon>
        <taxon>Pseudonocardiaceae</taxon>
        <taxon>Actinokineospora</taxon>
    </lineage>
</organism>
<dbReference type="CDD" id="cd00093">
    <property type="entry name" value="HTH_XRE"/>
    <property type="match status" value="1"/>
</dbReference>
<evidence type="ECO:0000259" key="1">
    <source>
        <dbReference type="PROSITE" id="PS50943"/>
    </source>
</evidence>
<dbReference type="Proteomes" id="UP000199651">
    <property type="component" value="Unassembled WGS sequence"/>
</dbReference>
<dbReference type="InterPro" id="IPR010982">
    <property type="entry name" value="Lambda_DNA-bd_dom_sf"/>
</dbReference>
<sequence length="178" mass="20473">MRVNTAAYRRILGDEIRRSRKQRGWTRKDLQERLQTEISQQTLAAYELGTRQCSVLRLAEICLALGEPPQELMVRVHNRFFGGTVVDRIRVDLRSVVAERSTDLLPLRRWAFELLARPTGSTPAEVYLDHSAIERMAELCGIDNTDLVARLRALRPVELVRAKTDDHDRVPTDALTRR</sequence>
<gene>
    <name evidence="2" type="ORF">SAMN05192558_104259</name>
</gene>
<dbReference type="Gene3D" id="1.10.260.40">
    <property type="entry name" value="lambda repressor-like DNA-binding domains"/>
    <property type="match status" value="1"/>
</dbReference>
<dbReference type="SUPFAM" id="SSF47413">
    <property type="entry name" value="lambda repressor-like DNA-binding domains"/>
    <property type="match status" value="1"/>
</dbReference>
<evidence type="ECO:0000313" key="2">
    <source>
        <dbReference type="EMBL" id="SDO70948.1"/>
    </source>
</evidence>
<dbReference type="Pfam" id="PF01381">
    <property type="entry name" value="HTH_3"/>
    <property type="match status" value="1"/>
</dbReference>
<dbReference type="STRING" id="504798.SAMN05421871_10938"/>
<protein>
    <submittedName>
        <fullName evidence="2">Helix-turn-helix</fullName>
    </submittedName>
</protein>
<feature type="domain" description="HTH cro/C1-type" evidence="1">
    <location>
        <begin position="16"/>
        <end position="72"/>
    </location>
</feature>
<evidence type="ECO:0000313" key="3">
    <source>
        <dbReference type="Proteomes" id="UP000199651"/>
    </source>
</evidence>
<reference evidence="3" key="1">
    <citation type="submission" date="2016-10" db="EMBL/GenBank/DDBJ databases">
        <authorList>
            <person name="Varghese N."/>
            <person name="Submissions S."/>
        </authorList>
    </citation>
    <scope>NUCLEOTIDE SEQUENCE [LARGE SCALE GENOMIC DNA]</scope>
    <source>
        <strain evidence="3">IBRC-M 10655</strain>
    </source>
</reference>
<dbReference type="InterPro" id="IPR001387">
    <property type="entry name" value="Cro/C1-type_HTH"/>
</dbReference>
<accession>A0A1H0LRW0</accession>
<name>A0A1H0LRW0_9PSEU</name>
<dbReference type="PROSITE" id="PS50943">
    <property type="entry name" value="HTH_CROC1"/>
    <property type="match status" value="1"/>
</dbReference>